<keyword evidence="5 6" id="KW-0342">GTP-binding</keyword>
<dbReference type="FunFam" id="3.40.50.300:FF:001198">
    <property type="entry name" value="GTPase HflX"/>
    <property type="match status" value="1"/>
</dbReference>
<evidence type="ECO:0000259" key="10">
    <source>
        <dbReference type="PROSITE" id="PS51705"/>
    </source>
</evidence>
<dbReference type="PROSITE" id="PS51705">
    <property type="entry name" value="G_HFLX"/>
    <property type="match status" value="1"/>
</dbReference>
<dbReference type="AlphaFoldDB" id="A0A1B1S001"/>
<proteinExistence type="inferred from homology"/>
<dbReference type="InterPro" id="IPR042108">
    <property type="entry name" value="GTPase_HflX_N_sf"/>
</dbReference>
<dbReference type="InterPro" id="IPR025121">
    <property type="entry name" value="GTPase_HflX_N"/>
</dbReference>
<dbReference type="CDD" id="cd01878">
    <property type="entry name" value="HflX"/>
    <property type="match status" value="1"/>
</dbReference>
<evidence type="ECO:0000256" key="1">
    <source>
        <dbReference type="ARBA" id="ARBA00022490"/>
    </source>
</evidence>
<comment type="subcellular location">
    <subcellularLocation>
        <location evidence="6">Cytoplasm</location>
    </subcellularLocation>
    <text evidence="6">May associate with membranes.</text>
</comment>
<dbReference type="Pfam" id="PF01926">
    <property type="entry name" value="MMR_HSR1"/>
    <property type="match status" value="1"/>
</dbReference>
<comment type="subunit">
    <text evidence="6">Monomer. Associates with the 50S ribosomal subunit.</text>
</comment>
<feature type="binding site" evidence="8">
    <location>
        <position position="240"/>
    </location>
    <ligand>
        <name>Mg(2+)</name>
        <dbReference type="ChEBI" id="CHEBI:18420"/>
    </ligand>
</feature>
<comment type="cofactor">
    <cofactor evidence="8">
        <name>Mg(2+)</name>
        <dbReference type="ChEBI" id="CHEBI:18420"/>
    </cofactor>
</comment>
<dbReference type="KEGG" id="pll:I858_005610"/>
<evidence type="ECO:0000256" key="8">
    <source>
        <dbReference type="PIRSR" id="PIRSR006809-2"/>
    </source>
</evidence>
<dbReference type="InterPro" id="IPR016496">
    <property type="entry name" value="GTPase_HflX"/>
</dbReference>
<dbReference type="InterPro" id="IPR027417">
    <property type="entry name" value="P-loop_NTPase"/>
</dbReference>
<dbReference type="GO" id="GO:0003924">
    <property type="term" value="F:GTPase activity"/>
    <property type="evidence" value="ECO:0007669"/>
    <property type="project" value="UniProtKB-UniRule"/>
</dbReference>
<dbReference type="GO" id="GO:0005525">
    <property type="term" value="F:GTP binding"/>
    <property type="evidence" value="ECO:0007669"/>
    <property type="project" value="UniProtKB-UniRule"/>
</dbReference>
<dbReference type="Pfam" id="PF16360">
    <property type="entry name" value="GTP-bdg_M"/>
    <property type="match status" value="1"/>
</dbReference>
<keyword evidence="1 6" id="KW-0963">Cytoplasm</keyword>
<dbReference type="Proteomes" id="UP000053354">
    <property type="component" value="Chromosome"/>
</dbReference>
<gene>
    <name evidence="6" type="primary">hflX</name>
    <name evidence="11" type="ORF">I858_005610</name>
</gene>
<keyword evidence="3 6" id="KW-0547">Nucleotide-binding</keyword>
<dbReference type="GO" id="GO:0005737">
    <property type="term" value="C:cytoplasm"/>
    <property type="evidence" value="ECO:0007669"/>
    <property type="project" value="UniProtKB-SubCell"/>
</dbReference>
<evidence type="ECO:0000256" key="6">
    <source>
        <dbReference type="HAMAP-Rule" id="MF_00900"/>
    </source>
</evidence>
<protein>
    <recommendedName>
        <fullName evidence="6">GTPase HflX</fullName>
    </recommendedName>
    <alternativeName>
        <fullName evidence="6">GTP-binding protein HflX</fullName>
    </alternativeName>
</protein>
<dbReference type="STRING" id="1302659.I858_005610"/>
<dbReference type="InterPro" id="IPR030394">
    <property type="entry name" value="G_HFLX_dom"/>
</dbReference>
<dbReference type="GO" id="GO:0043022">
    <property type="term" value="F:ribosome binding"/>
    <property type="evidence" value="ECO:0007669"/>
    <property type="project" value="TreeGrafter"/>
</dbReference>
<evidence type="ECO:0000256" key="3">
    <source>
        <dbReference type="ARBA" id="ARBA00022741"/>
    </source>
</evidence>
<dbReference type="InterPro" id="IPR032305">
    <property type="entry name" value="GTP-bd_M"/>
</dbReference>
<name>A0A1B1S001_9BACL</name>
<dbReference type="Pfam" id="PF13167">
    <property type="entry name" value="GTP-bdg_N"/>
    <property type="match status" value="1"/>
</dbReference>
<feature type="coiled-coil region" evidence="9">
    <location>
        <begin position="159"/>
        <end position="193"/>
    </location>
</feature>
<comment type="similarity">
    <text evidence="6">Belongs to the TRAFAC class OBG-HflX-like GTPase superfamily. HflX GTPase family.</text>
</comment>
<dbReference type="NCBIfam" id="TIGR03156">
    <property type="entry name" value="GTP_HflX"/>
    <property type="match status" value="1"/>
</dbReference>
<evidence type="ECO:0000313" key="11">
    <source>
        <dbReference type="EMBL" id="ANU26499.1"/>
    </source>
</evidence>
<feature type="binding site" evidence="8">
    <location>
        <position position="213"/>
    </location>
    <ligand>
        <name>Mg(2+)</name>
        <dbReference type="ChEBI" id="CHEBI:18420"/>
    </ligand>
</feature>
<dbReference type="InterPro" id="IPR006073">
    <property type="entry name" value="GTP-bd"/>
</dbReference>
<feature type="binding site" evidence="7">
    <location>
        <begin position="260"/>
        <end position="263"/>
    </location>
    <ligand>
        <name>GTP</name>
        <dbReference type="ChEBI" id="CHEBI:37565"/>
    </ligand>
</feature>
<dbReference type="EMBL" id="CP016540">
    <property type="protein sequence ID" value="ANU26499.1"/>
    <property type="molecule type" value="Genomic_DNA"/>
</dbReference>
<evidence type="ECO:0000256" key="7">
    <source>
        <dbReference type="PIRSR" id="PIRSR006809-1"/>
    </source>
</evidence>
<dbReference type="PRINTS" id="PR00326">
    <property type="entry name" value="GTP1OBG"/>
</dbReference>
<keyword evidence="12" id="KW-1185">Reference proteome</keyword>
<keyword evidence="4 8" id="KW-0460">Magnesium</keyword>
<evidence type="ECO:0000256" key="2">
    <source>
        <dbReference type="ARBA" id="ARBA00022723"/>
    </source>
</evidence>
<dbReference type="SUPFAM" id="SSF52540">
    <property type="entry name" value="P-loop containing nucleoside triphosphate hydrolases"/>
    <property type="match status" value="1"/>
</dbReference>
<dbReference type="PANTHER" id="PTHR10229">
    <property type="entry name" value="GTP-BINDING PROTEIN HFLX"/>
    <property type="match status" value="1"/>
</dbReference>
<feature type="domain" description="Hflx-type G" evidence="10">
    <location>
        <begin position="200"/>
        <end position="368"/>
    </location>
</feature>
<dbReference type="OrthoDB" id="9812272at2"/>
<keyword evidence="2 8" id="KW-0479">Metal-binding</keyword>
<feature type="binding site" evidence="7">
    <location>
        <begin position="346"/>
        <end position="348"/>
    </location>
    <ligand>
        <name>GTP</name>
        <dbReference type="ChEBI" id="CHEBI:37565"/>
    </ligand>
</feature>
<dbReference type="GO" id="GO:0046872">
    <property type="term" value="F:metal ion binding"/>
    <property type="evidence" value="ECO:0007669"/>
    <property type="project" value="UniProtKB-KW"/>
</dbReference>
<evidence type="ECO:0000256" key="4">
    <source>
        <dbReference type="ARBA" id="ARBA00022842"/>
    </source>
</evidence>
<keyword evidence="9" id="KW-0175">Coiled coil</keyword>
<feature type="binding site" evidence="7">
    <location>
        <begin position="326"/>
        <end position="329"/>
    </location>
    <ligand>
        <name>GTP</name>
        <dbReference type="ChEBI" id="CHEBI:37565"/>
    </ligand>
</feature>
<dbReference type="HAMAP" id="MF_00900">
    <property type="entry name" value="GTPase_HflX"/>
    <property type="match status" value="1"/>
</dbReference>
<organism evidence="11 12">
    <name type="scientific">Planococcus versutus</name>
    <dbReference type="NCBI Taxonomy" id="1302659"/>
    <lineage>
        <taxon>Bacteria</taxon>
        <taxon>Bacillati</taxon>
        <taxon>Bacillota</taxon>
        <taxon>Bacilli</taxon>
        <taxon>Bacillales</taxon>
        <taxon>Caryophanaceae</taxon>
        <taxon>Planococcus</taxon>
    </lineage>
</organism>
<dbReference type="PANTHER" id="PTHR10229:SF4">
    <property type="entry name" value="GTPASE HFLX"/>
    <property type="match status" value="1"/>
</dbReference>
<dbReference type="PIRSF" id="PIRSF006809">
    <property type="entry name" value="GTP-binding_hflX_prd"/>
    <property type="match status" value="1"/>
</dbReference>
<dbReference type="RefSeq" id="WP_049693961.1">
    <property type="nucleotide sequence ID" value="NZ_CP016540.2"/>
</dbReference>
<dbReference type="FunFam" id="3.40.50.11060:FF:000001">
    <property type="entry name" value="GTPase HflX"/>
    <property type="match status" value="1"/>
</dbReference>
<evidence type="ECO:0000313" key="12">
    <source>
        <dbReference type="Proteomes" id="UP000053354"/>
    </source>
</evidence>
<accession>A0A1B1S001</accession>
<reference evidence="11" key="1">
    <citation type="submission" date="2016-10" db="EMBL/GenBank/DDBJ databases">
        <authorList>
            <person name="See-Too W.S."/>
        </authorList>
    </citation>
    <scope>NUCLEOTIDE SEQUENCE</scope>
    <source>
        <strain evidence="11">L10.15</strain>
    </source>
</reference>
<dbReference type="Gene3D" id="6.10.250.2860">
    <property type="match status" value="1"/>
</dbReference>
<dbReference type="Gene3D" id="3.40.50.300">
    <property type="entry name" value="P-loop containing nucleotide triphosphate hydrolases"/>
    <property type="match status" value="1"/>
</dbReference>
<evidence type="ECO:0000256" key="5">
    <source>
        <dbReference type="ARBA" id="ARBA00023134"/>
    </source>
</evidence>
<sequence length="423" mass="48037">MDELKEKAVLVGVQLQKDLHFVYGMEELHNLAEACNVEVVGEVTQNLDRINPSRYVGSGKLEEIKAFYEEADANVVIFNDELSPSQIRNLEEDLECKVIDRTMLILDIFSRRAKTREAQVQVELAQLQYMLPRLVGLRASLGRQGGGSSGGVANRGAGETKLELDRRKIEDQISKLHKELEHIKEQRVTQRKQRTKKGTPVVSLVGYTNAGKSTVMNELLAKTGQNEEKQVFEKDMLFATLETSVRQIRLEDNKSFLLTDTVGFVSKLPHHLVKAFRSTLEEARNADLLLHVVDVSNEEHRYMMEVTNETLHAVGVENVPTLYVYNKSDLAGVPYPVLNGDGIWISAKEDKGLDELLEIIKKQIFEDYVICRMMVPFDRGDIVAYLNDNANIQKTEYEEEGTLLKVELSRADYDRYQEFIIGS</sequence>
<evidence type="ECO:0000256" key="9">
    <source>
        <dbReference type="SAM" id="Coils"/>
    </source>
</evidence>
<comment type="function">
    <text evidence="6">GTPase that associates with the 50S ribosomal subunit and may have a role during protein synthesis or ribosome biogenesis.</text>
</comment>
<feature type="binding site" evidence="7">
    <location>
        <begin position="206"/>
        <end position="213"/>
    </location>
    <ligand>
        <name>GTP</name>
        <dbReference type="ChEBI" id="CHEBI:37565"/>
    </ligand>
</feature>
<dbReference type="Gene3D" id="3.40.50.11060">
    <property type="entry name" value="GTPase HflX, N-terminal domain"/>
    <property type="match status" value="1"/>
</dbReference>